<evidence type="ECO:0000256" key="3">
    <source>
        <dbReference type="HAMAP-Rule" id="MF_00023"/>
    </source>
</evidence>
<proteinExistence type="inferred from homology"/>
<organism evidence="4 5">
    <name type="scientific">Candidatus Roizmanbacteria bacterium GW2011_GWA2_35_19</name>
    <dbReference type="NCBI Taxonomy" id="1618478"/>
    <lineage>
        <taxon>Bacteria</taxon>
        <taxon>Candidatus Roizmaniibacteriota</taxon>
    </lineage>
</organism>
<comment type="caution">
    <text evidence="4">The sequence shown here is derived from an EMBL/GenBank/DDBJ whole genome shotgun (WGS) entry which is preliminary data.</text>
</comment>
<comment type="subcellular location">
    <subcellularLocation>
        <location evidence="3">Cytoplasm</location>
    </subcellularLocation>
    <text evidence="3">The tmRNA-SmpB complex associates with stalled 70S ribosomes.</text>
</comment>
<sequence>MKITNRKFHREYQEIEKYEVGISLTGPEVKSIRAGRMSLDDAFVKILDSGPYLINAQIQAYEFAKNDSYDPKRSRKLLMHKKELLRLKVKIAGGGALTLAPIACYNKGRLIKLEIALARGRKDLEKRKLEKNRDIKRNEKREAKEYIKF</sequence>
<evidence type="ECO:0000313" key="4">
    <source>
        <dbReference type="EMBL" id="KKP72984.1"/>
    </source>
</evidence>
<keyword evidence="2 3" id="KW-0694">RNA-binding</keyword>
<dbReference type="PANTHER" id="PTHR30308">
    <property type="entry name" value="TMRNA-BINDING COMPONENT OF TRANS-TRANSLATION TAGGING COMPLEX"/>
    <property type="match status" value="1"/>
</dbReference>
<dbReference type="NCBIfam" id="TIGR00086">
    <property type="entry name" value="smpB"/>
    <property type="match status" value="1"/>
</dbReference>
<dbReference type="InterPro" id="IPR023620">
    <property type="entry name" value="SmpB"/>
</dbReference>
<gene>
    <name evidence="3" type="primary">smpB</name>
    <name evidence="4" type="ORF">UR68_C0010G0019</name>
</gene>
<dbReference type="AlphaFoldDB" id="A0A0G0BU62"/>
<dbReference type="SUPFAM" id="SSF74982">
    <property type="entry name" value="Small protein B (SmpB)"/>
    <property type="match status" value="1"/>
</dbReference>
<evidence type="ECO:0000256" key="2">
    <source>
        <dbReference type="ARBA" id="ARBA00022884"/>
    </source>
</evidence>
<dbReference type="NCBIfam" id="NF003843">
    <property type="entry name" value="PRK05422.1"/>
    <property type="match status" value="1"/>
</dbReference>
<dbReference type="PANTHER" id="PTHR30308:SF2">
    <property type="entry name" value="SSRA-BINDING PROTEIN"/>
    <property type="match status" value="1"/>
</dbReference>
<evidence type="ECO:0000256" key="1">
    <source>
        <dbReference type="ARBA" id="ARBA00022490"/>
    </source>
</evidence>
<comment type="function">
    <text evidence="3">Required for rescue of stalled ribosomes mediated by trans-translation. Binds to transfer-messenger RNA (tmRNA), required for stable association of tmRNA with ribosomes. tmRNA and SmpB together mimic tRNA shape, replacing the anticodon stem-loop with SmpB. tmRNA is encoded by the ssrA gene; the 2 termini fold to resemble tRNA(Ala) and it encodes a 'tag peptide', a short internal open reading frame. During trans-translation Ala-aminoacylated tmRNA acts like a tRNA, entering the A-site of stalled ribosomes, displacing the stalled mRNA. The ribosome then switches to translate the ORF on the tmRNA; the nascent peptide is terminated with the 'tag peptide' encoded by the tmRNA and targeted for degradation. The ribosome is freed to recommence translation, which seems to be the essential function of trans-translation.</text>
</comment>
<dbReference type="Pfam" id="PF01668">
    <property type="entry name" value="SmpB"/>
    <property type="match status" value="1"/>
</dbReference>
<dbReference type="STRING" id="1618478.UR68_C0010G0019"/>
<dbReference type="Gene3D" id="2.40.280.10">
    <property type="match status" value="1"/>
</dbReference>
<protein>
    <recommendedName>
        <fullName evidence="3">SsrA-binding protein</fullName>
    </recommendedName>
    <alternativeName>
        <fullName evidence="3">Small protein B</fullName>
    </alternativeName>
</protein>
<name>A0A0G0BU62_9BACT</name>
<comment type="similarity">
    <text evidence="3">Belongs to the SmpB family.</text>
</comment>
<dbReference type="InterPro" id="IPR000037">
    <property type="entry name" value="SsrA-bd_prot"/>
</dbReference>
<dbReference type="Proteomes" id="UP000034457">
    <property type="component" value="Unassembled WGS sequence"/>
</dbReference>
<reference evidence="4 5" key="1">
    <citation type="journal article" date="2015" name="Nature">
        <title>rRNA introns, odd ribosomes, and small enigmatic genomes across a large radiation of phyla.</title>
        <authorList>
            <person name="Brown C.T."/>
            <person name="Hug L.A."/>
            <person name="Thomas B.C."/>
            <person name="Sharon I."/>
            <person name="Castelle C.J."/>
            <person name="Singh A."/>
            <person name="Wilkins M.J."/>
            <person name="Williams K.H."/>
            <person name="Banfield J.F."/>
        </authorList>
    </citation>
    <scope>NUCLEOTIDE SEQUENCE [LARGE SCALE GENOMIC DNA]</scope>
</reference>
<accession>A0A0G0BU62</accession>
<dbReference type="CDD" id="cd09294">
    <property type="entry name" value="SmpB"/>
    <property type="match status" value="1"/>
</dbReference>
<dbReference type="GO" id="GO:0003723">
    <property type="term" value="F:RNA binding"/>
    <property type="evidence" value="ECO:0007669"/>
    <property type="project" value="UniProtKB-UniRule"/>
</dbReference>
<dbReference type="PATRIC" id="fig|1618478.3.peg.434"/>
<dbReference type="GO" id="GO:0005829">
    <property type="term" value="C:cytosol"/>
    <property type="evidence" value="ECO:0007669"/>
    <property type="project" value="TreeGrafter"/>
</dbReference>
<keyword evidence="1 3" id="KW-0963">Cytoplasm</keyword>
<evidence type="ECO:0000313" key="5">
    <source>
        <dbReference type="Proteomes" id="UP000034457"/>
    </source>
</evidence>
<dbReference type="EMBL" id="LBQC01000010">
    <property type="protein sequence ID" value="KKP72984.1"/>
    <property type="molecule type" value="Genomic_DNA"/>
</dbReference>
<dbReference type="GO" id="GO:0070930">
    <property type="term" value="P:trans-translation-dependent protein tagging"/>
    <property type="evidence" value="ECO:0007669"/>
    <property type="project" value="TreeGrafter"/>
</dbReference>
<dbReference type="HAMAP" id="MF_00023">
    <property type="entry name" value="SmpB"/>
    <property type="match status" value="1"/>
</dbReference>
<dbReference type="GO" id="GO:0070929">
    <property type="term" value="P:trans-translation"/>
    <property type="evidence" value="ECO:0007669"/>
    <property type="project" value="UniProtKB-UniRule"/>
</dbReference>